<evidence type="ECO:0000313" key="3">
    <source>
        <dbReference type="Proteomes" id="UP000063236"/>
    </source>
</evidence>
<organism evidence="2 3">
    <name type="scientific">Burkholderia diffusa</name>
    <dbReference type="NCBI Taxonomy" id="488732"/>
    <lineage>
        <taxon>Bacteria</taxon>
        <taxon>Pseudomonadati</taxon>
        <taxon>Pseudomonadota</taxon>
        <taxon>Betaproteobacteria</taxon>
        <taxon>Burkholderiales</taxon>
        <taxon>Burkholderiaceae</taxon>
        <taxon>Burkholderia</taxon>
        <taxon>Burkholderia cepacia complex</taxon>
    </lineage>
</organism>
<gene>
    <name evidence="2" type="ORF">WL88_28605</name>
</gene>
<dbReference type="AlphaFoldDB" id="A0AAW3P7H2"/>
<protein>
    <submittedName>
        <fullName evidence="2">Uncharacterized protein</fullName>
    </submittedName>
</protein>
<dbReference type="Proteomes" id="UP000063236">
    <property type="component" value="Unassembled WGS sequence"/>
</dbReference>
<dbReference type="EMBL" id="LPJV01000061">
    <property type="protein sequence ID" value="KWF45513.1"/>
    <property type="molecule type" value="Genomic_DNA"/>
</dbReference>
<feature type="region of interest" description="Disordered" evidence="1">
    <location>
        <begin position="28"/>
        <end position="63"/>
    </location>
</feature>
<evidence type="ECO:0000256" key="1">
    <source>
        <dbReference type="SAM" id="MobiDB-lite"/>
    </source>
</evidence>
<evidence type="ECO:0000313" key="2">
    <source>
        <dbReference type="EMBL" id="KWF45513.1"/>
    </source>
</evidence>
<sequence>MRPSRPFDLATRLAHPRNAFERWHRGPCSRARHSSRNDIGRRCRTAPSDTRFDPPLRAPARSA</sequence>
<accession>A0AAW3P7H2</accession>
<reference evidence="2 3" key="1">
    <citation type="submission" date="2015-11" db="EMBL/GenBank/DDBJ databases">
        <title>Expanding the genomic diversity of Burkholderia species for the development of highly accurate diagnostics.</title>
        <authorList>
            <person name="Sahl J."/>
            <person name="Keim P."/>
            <person name="Wagner D."/>
        </authorList>
    </citation>
    <scope>NUCLEOTIDE SEQUENCE [LARGE SCALE GENOMIC DNA]</scope>
    <source>
        <strain evidence="2 3">MSMB378WGS</strain>
    </source>
</reference>
<proteinExistence type="predicted"/>
<comment type="caution">
    <text evidence="2">The sequence shown here is derived from an EMBL/GenBank/DDBJ whole genome shotgun (WGS) entry which is preliminary data.</text>
</comment>
<name>A0AAW3P7H2_9BURK</name>